<dbReference type="InterPro" id="IPR017517">
    <property type="entry name" value="Maleyloyr_isom"/>
</dbReference>
<dbReference type="PANTHER" id="PTHR40758">
    <property type="entry name" value="CONSERVED PROTEIN"/>
    <property type="match status" value="1"/>
</dbReference>
<dbReference type="RefSeq" id="WP_313766616.1">
    <property type="nucleotide sequence ID" value="NZ_BAAAVH010000119.1"/>
</dbReference>
<dbReference type="GO" id="GO:0016853">
    <property type="term" value="F:isomerase activity"/>
    <property type="evidence" value="ECO:0007669"/>
    <property type="project" value="UniProtKB-KW"/>
</dbReference>
<evidence type="ECO:0000259" key="2">
    <source>
        <dbReference type="Pfam" id="PF07398"/>
    </source>
</evidence>
<dbReference type="NCBIfam" id="TIGR03083">
    <property type="entry name" value="maleylpyruvate isomerase family mycothiol-dependent enzyme"/>
    <property type="match status" value="1"/>
</dbReference>
<evidence type="ECO:0000313" key="4">
    <source>
        <dbReference type="EMBL" id="MFC5890419.1"/>
    </source>
</evidence>
<dbReference type="EMBL" id="JBHSOD010000081">
    <property type="protein sequence ID" value="MFC5890419.1"/>
    <property type="molecule type" value="Genomic_DNA"/>
</dbReference>
<dbReference type="Gene3D" id="1.20.120.450">
    <property type="entry name" value="dinb family like domain"/>
    <property type="match status" value="1"/>
</dbReference>
<proteinExistence type="predicted"/>
<dbReference type="PANTHER" id="PTHR40758:SF1">
    <property type="entry name" value="CONSERVED PROTEIN"/>
    <property type="match status" value="1"/>
</dbReference>
<dbReference type="InterPro" id="IPR034660">
    <property type="entry name" value="DinB/YfiT-like"/>
</dbReference>
<feature type="region of interest" description="Disordered" evidence="1">
    <location>
        <begin position="59"/>
        <end position="78"/>
    </location>
</feature>
<feature type="domain" description="Mycothiol-dependent maleylpyruvate isomerase metal-binding" evidence="3">
    <location>
        <begin position="7"/>
        <end position="134"/>
    </location>
</feature>
<reference evidence="5" key="1">
    <citation type="journal article" date="2019" name="Int. J. Syst. Evol. Microbiol.">
        <title>The Global Catalogue of Microorganisms (GCM) 10K type strain sequencing project: providing services to taxonomists for standard genome sequencing and annotation.</title>
        <authorList>
            <consortium name="The Broad Institute Genomics Platform"/>
            <consortium name="The Broad Institute Genome Sequencing Center for Infectious Disease"/>
            <person name="Wu L."/>
            <person name="Ma J."/>
        </authorList>
    </citation>
    <scope>NUCLEOTIDE SEQUENCE [LARGE SCALE GENOMIC DNA]</scope>
    <source>
        <strain evidence="5">CGMCC 4.1469</strain>
    </source>
</reference>
<comment type="caution">
    <text evidence="4">The sequence shown here is derived from an EMBL/GenBank/DDBJ whole genome shotgun (WGS) entry which is preliminary data.</text>
</comment>
<gene>
    <name evidence="4" type="ORF">ACFP0N_36245</name>
</gene>
<evidence type="ECO:0000259" key="3">
    <source>
        <dbReference type="Pfam" id="PF11716"/>
    </source>
</evidence>
<sequence length="271" mass="29065">MDITEHLAALRREGALLADAAARTDPGAPVPTCPDWRLRDLVLHTGQVHRWAAAHVRDGRRQPLDADGERAARGPEPSDGELVDWFRAGHTALVEALAAAPADLDCWSFLPAPSPLAFWARRQAHETAVHRFDADAAAGAAGPETAADLALDGIDELLQGFMARSRARVRSEKPRTVLVRPTDGTVSWLLTIGPEPLTVTTADGAGHADGTEAADGTGAPADLTPADLTLAGRARDLYLLLWNRLPAAQVERTGDESLLDLWRETAVVRWS</sequence>
<dbReference type="Pfam" id="PF11716">
    <property type="entry name" value="MDMPI_N"/>
    <property type="match status" value="1"/>
</dbReference>
<feature type="compositionally biased region" description="Basic and acidic residues" evidence="1">
    <location>
        <begin position="59"/>
        <end position="73"/>
    </location>
</feature>
<name>A0ABW1FBA5_9ACTN</name>
<dbReference type="SUPFAM" id="SSF109854">
    <property type="entry name" value="DinB/YfiT-like putative metalloenzymes"/>
    <property type="match status" value="1"/>
</dbReference>
<accession>A0ABW1FBA5</accession>
<evidence type="ECO:0000313" key="5">
    <source>
        <dbReference type="Proteomes" id="UP001596067"/>
    </source>
</evidence>
<dbReference type="InterPro" id="IPR010872">
    <property type="entry name" value="MDMPI_C-term_domain"/>
</dbReference>
<dbReference type="Proteomes" id="UP001596067">
    <property type="component" value="Unassembled WGS sequence"/>
</dbReference>
<organism evidence="4 5">
    <name type="scientific">Kitasatospora aburaviensis</name>
    <dbReference type="NCBI Taxonomy" id="67265"/>
    <lineage>
        <taxon>Bacteria</taxon>
        <taxon>Bacillati</taxon>
        <taxon>Actinomycetota</taxon>
        <taxon>Actinomycetes</taxon>
        <taxon>Kitasatosporales</taxon>
        <taxon>Streptomycetaceae</taxon>
        <taxon>Kitasatospora</taxon>
    </lineage>
</organism>
<dbReference type="Pfam" id="PF07398">
    <property type="entry name" value="MDMPI_C"/>
    <property type="match status" value="1"/>
</dbReference>
<feature type="domain" description="MDMPI C-terminal" evidence="2">
    <location>
        <begin position="148"/>
        <end position="260"/>
    </location>
</feature>
<dbReference type="InterPro" id="IPR024344">
    <property type="entry name" value="MDMPI_metal-binding"/>
</dbReference>
<protein>
    <submittedName>
        <fullName evidence="4">Maleylpyruvate isomerase family mycothiol-dependent enzyme</fullName>
    </submittedName>
</protein>
<keyword evidence="5" id="KW-1185">Reference proteome</keyword>
<keyword evidence="4" id="KW-0413">Isomerase</keyword>
<evidence type="ECO:0000256" key="1">
    <source>
        <dbReference type="SAM" id="MobiDB-lite"/>
    </source>
</evidence>